<dbReference type="OrthoDB" id="9799199at2"/>
<dbReference type="STRING" id="698738.OLEAN_C10210"/>
<evidence type="ECO:0000256" key="11">
    <source>
        <dbReference type="ARBA" id="ARBA00022692"/>
    </source>
</evidence>
<evidence type="ECO:0000256" key="19">
    <source>
        <dbReference type="SAM" id="Phobius"/>
    </source>
</evidence>
<evidence type="ECO:0000313" key="20">
    <source>
        <dbReference type="EMBL" id="CCK75197.1"/>
    </source>
</evidence>
<evidence type="ECO:0000256" key="3">
    <source>
        <dbReference type="ARBA" id="ARBA00005119"/>
    </source>
</evidence>
<keyword evidence="9" id="KW-0444">Lipid biosynthesis</keyword>
<keyword evidence="17" id="KW-1208">Phospholipid metabolism</keyword>
<feature type="transmembrane region" description="Helical" evidence="19">
    <location>
        <begin position="261"/>
        <end position="280"/>
    </location>
</feature>
<dbReference type="Proteomes" id="UP000032749">
    <property type="component" value="Chromosome"/>
</dbReference>
<keyword evidence="8" id="KW-1003">Cell membrane</keyword>
<evidence type="ECO:0000256" key="5">
    <source>
        <dbReference type="ARBA" id="ARBA00010185"/>
    </source>
</evidence>
<dbReference type="Pfam" id="PF01148">
    <property type="entry name" value="CTP_transf_1"/>
    <property type="match status" value="1"/>
</dbReference>
<evidence type="ECO:0000256" key="9">
    <source>
        <dbReference type="ARBA" id="ARBA00022516"/>
    </source>
</evidence>
<dbReference type="HOGENOM" id="CLU_037294_1_2_6"/>
<dbReference type="PANTHER" id="PTHR46382">
    <property type="entry name" value="PHOSPHATIDATE CYTIDYLYLTRANSFERASE"/>
    <property type="match status" value="1"/>
</dbReference>
<dbReference type="PROSITE" id="PS01315">
    <property type="entry name" value="CDS"/>
    <property type="match status" value="1"/>
</dbReference>
<dbReference type="AlphaFoldDB" id="R4YKX8"/>
<comment type="subcellular location">
    <subcellularLocation>
        <location evidence="2">Cell membrane</location>
        <topology evidence="2">Multi-pass membrane protein</topology>
    </subcellularLocation>
</comment>
<feature type="transmembrane region" description="Helical" evidence="19">
    <location>
        <begin position="81"/>
        <end position="101"/>
    </location>
</feature>
<keyword evidence="10 18" id="KW-0808">Transferase</keyword>
<comment type="pathway">
    <text evidence="4">Lipid metabolism.</text>
</comment>
<evidence type="ECO:0000256" key="18">
    <source>
        <dbReference type="RuleBase" id="RU003938"/>
    </source>
</evidence>
<feature type="transmembrane region" description="Helical" evidence="19">
    <location>
        <begin position="6"/>
        <end position="23"/>
    </location>
</feature>
<evidence type="ECO:0000256" key="1">
    <source>
        <dbReference type="ARBA" id="ARBA00001698"/>
    </source>
</evidence>
<evidence type="ECO:0000256" key="14">
    <source>
        <dbReference type="ARBA" id="ARBA00023098"/>
    </source>
</evidence>
<dbReference type="InterPro" id="IPR000374">
    <property type="entry name" value="PC_trans"/>
</dbReference>
<dbReference type="PANTHER" id="PTHR46382:SF1">
    <property type="entry name" value="PHOSPHATIDATE CYTIDYLYLTRANSFERASE"/>
    <property type="match status" value="1"/>
</dbReference>
<dbReference type="UniPathway" id="UPA00557">
    <property type="reaction ID" value="UER00614"/>
</dbReference>
<keyword evidence="15 19" id="KW-0472">Membrane</keyword>
<feature type="transmembrane region" description="Helical" evidence="19">
    <location>
        <begin position="113"/>
        <end position="132"/>
    </location>
</feature>
<feature type="transmembrane region" description="Helical" evidence="19">
    <location>
        <begin position="179"/>
        <end position="199"/>
    </location>
</feature>
<evidence type="ECO:0000256" key="10">
    <source>
        <dbReference type="ARBA" id="ARBA00022679"/>
    </source>
</evidence>
<keyword evidence="13 19" id="KW-1133">Transmembrane helix</keyword>
<evidence type="ECO:0000256" key="15">
    <source>
        <dbReference type="ARBA" id="ARBA00023136"/>
    </source>
</evidence>
<evidence type="ECO:0000256" key="4">
    <source>
        <dbReference type="ARBA" id="ARBA00005189"/>
    </source>
</evidence>
<evidence type="ECO:0000256" key="6">
    <source>
        <dbReference type="ARBA" id="ARBA00012487"/>
    </source>
</evidence>
<comment type="pathway">
    <text evidence="3 18">Phospholipid metabolism; CDP-diacylglycerol biosynthesis; CDP-diacylglycerol from sn-glycerol 3-phosphate: step 3/3.</text>
</comment>
<comment type="similarity">
    <text evidence="5 18">Belongs to the CDS family.</text>
</comment>
<sequence>MFKQRLITALVLAPLMIGGIFFLPIEQFAYFIGFIVTVAAWEWANLSGYTSPLVRIGYAVLVAASTFVTGYCMAKHAELASLILAIGAFWWLIASVLVMQYPKKVALWQARPVRAVLGLLVLIPMWVGFMTLKSQEHSSLIIVYVMLLIWGADTGAYFAGKTWGKAKLAPSVSPGKSWAGFWGGLATTGLIAVIFSLCVHQWLRPMTMADFALLAVMTFITAIISVMGDLVESMMKRHRGIKDSSQLLPGHGGVLDRIDSMASAVPVFAFFMLLFGWQLAL</sequence>
<dbReference type="EC" id="2.7.7.41" evidence="6 18"/>
<evidence type="ECO:0000256" key="2">
    <source>
        <dbReference type="ARBA" id="ARBA00004651"/>
    </source>
</evidence>
<keyword evidence="16" id="KW-0594">Phospholipid biosynthesis</keyword>
<protein>
    <recommendedName>
        <fullName evidence="7 18">Phosphatidate cytidylyltransferase</fullName>
        <ecNumber evidence="6 18">2.7.7.41</ecNumber>
    </recommendedName>
</protein>
<evidence type="ECO:0000256" key="7">
    <source>
        <dbReference type="ARBA" id="ARBA00019373"/>
    </source>
</evidence>
<accession>R4YKX8</accession>
<evidence type="ECO:0000256" key="17">
    <source>
        <dbReference type="ARBA" id="ARBA00023264"/>
    </source>
</evidence>
<dbReference type="GO" id="GO:0004605">
    <property type="term" value="F:phosphatidate cytidylyltransferase activity"/>
    <property type="evidence" value="ECO:0007669"/>
    <property type="project" value="UniProtKB-EC"/>
</dbReference>
<proteinExistence type="inferred from homology"/>
<organism evidence="20 21">
    <name type="scientific">Oleispira antarctica RB-8</name>
    <dbReference type="NCBI Taxonomy" id="698738"/>
    <lineage>
        <taxon>Bacteria</taxon>
        <taxon>Pseudomonadati</taxon>
        <taxon>Pseudomonadota</taxon>
        <taxon>Gammaproteobacteria</taxon>
        <taxon>Oceanospirillales</taxon>
        <taxon>Oceanospirillaceae</taxon>
        <taxon>Oleispira</taxon>
    </lineage>
</organism>
<feature type="transmembrane region" description="Helical" evidence="19">
    <location>
        <begin position="211"/>
        <end position="228"/>
    </location>
</feature>
<keyword evidence="11 18" id="KW-0812">Transmembrane</keyword>
<dbReference type="GO" id="GO:0016024">
    <property type="term" value="P:CDP-diacylglycerol biosynthetic process"/>
    <property type="evidence" value="ECO:0007669"/>
    <property type="project" value="UniProtKB-UniPathway"/>
</dbReference>
<keyword evidence="12 18" id="KW-0548">Nucleotidyltransferase</keyword>
<comment type="catalytic activity">
    <reaction evidence="1 18">
        <text>a 1,2-diacyl-sn-glycero-3-phosphate + CTP + H(+) = a CDP-1,2-diacyl-sn-glycerol + diphosphate</text>
        <dbReference type="Rhea" id="RHEA:16229"/>
        <dbReference type="ChEBI" id="CHEBI:15378"/>
        <dbReference type="ChEBI" id="CHEBI:33019"/>
        <dbReference type="ChEBI" id="CHEBI:37563"/>
        <dbReference type="ChEBI" id="CHEBI:58332"/>
        <dbReference type="ChEBI" id="CHEBI:58608"/>
        <dbReference type="EC" id="2.7.7.41"/>
    </reaction>
</comment>
<name>R4YKX8_OLEAN</name>
<keyword evidence="14" id="KW-0443">Lipid metabolism</keyword>
<evidence type="ECO:0000256" key="12">
    <source>
        <dbReference type="ARBA" id="ARBA00022695"/>
    </source>
</evidence>
<feature type="transmembrane region" description="Helical" evidence="19">
    <location>
        <begin position="139"/>
        <end position="159"/>
    </location>
</feature>
<evidence type="ECO:0000313" key="21">
    <source>
        <dbReference type="Proteomes" id="UP000032749"/>
    </source>
</evidence>
<evidence type="ECO:0000256" key="8">
    <source>
        <dbReference type="ARBA" id="ARBA00022475"/>
    </source>
</evidence>
<dbReference type="PATRIC" id="fig|698738.3.peg.1062"/>
<dbReference type="GO" id="GO:0005886">
    <property type="term" value="C:plasma membrane"/>
    <property type="evidence" value="ECO:0007669"/>
    <property type="project" value="UniProtKB-SubCell"/>
</dbReference>
<gene>
    <name evidence="20" type="primary">cdsA</name>
    <name evidence="20" type="ORF">OLEAN_C10210</name>
</gene>
<dbReference type="EMBL" id="FO203512">
    <property type="protein sequence ID" value="CCK75197.1"/>
    <property type="molecule type" value="Genomic_DNA"/>
</dbReference>
<evidence type="ECO:0000256" key="16">
    <source>
        <dbReference type="ARBA" id="ARBA00023209"/>
    </source>
</evidence>
<dbReference type="KEGG" id="oai:OLEAN_C10210"/>
<reference evidence="20 21" key="1">
    <citation type="journal article" date="2013" name="Nat. Commun.">
        <title>Genome sequence and functional genomic analysis of the oil-degrading bacterium Oleispira antarctica.</title>
        <authorList>
            <person name="Kube M."/>
            <person name="Chernikova T.N."/>
            <person name="Al-Ramahi Y."/>
            <person name="Beloqui A."/>
            <person name="Lopez-Cortez N."/>
            <person name="Guazzaroni M.E."/>
            <person name="Heipieper H.J."/>
            <person name="Klages S."/>
            <person name="Kotsyurbenko O.R."/>
            <person name="Langer I."/>
            <person name="Nechitaylo T.Y."/>
            <person name="Lunsdorf H."/>
            <person name="Fernandez M."/>
            <person name="Juarez S."/>
            <person name="Ciordia S."/>
            <person name="Singer A."/>
            <person name="Kagan O."/>
            <person name="Egorova O."/>
            <person name="Petit P.A."/>
            <person name="Stogios P."/>
            <person name="Kim Y."/>
            <person name="Tchigvintsev A."/>
            <person name="Flick R."/>
            <person name="Denaro R."/>
            <person name="Genovese M."/>
            <person name="Albar J.P."/>
            <person name="Reva O.N."/>
            <person name="Martinez-Gomariz M."/>
            <person name="Tran H."/>
            <person name="Ferrer M."/>
            <person name="Savchenko A."/>
            <person name="Yakunin A.F."/>
            <person name="Yakimov M.M."/>
            <person name="Golyshina O.V."/>
            <person name="Reinhardt R."/>
            <person name="Golyshin P.N."/>
        </authorList>
    </citation>
    <scope>NUCLEOTIDE SEQUENCE [LARGE SCALE GENOMIC DNA]</scope>
</reference>
<keyword evidence="21" id="KW-1185">Reference proteome</keyword>
<evidence type="ECO:0000256" key="13">
    <source>
        <dbReference type="ARBA" id="ARBA00022989"/>
    </source>
</evidence>
<feature type="transmembrane region" description="Helical" evidence="19">
    <location>
        <begin position="56"/>
        <end position="74"/>
    </location>
</feature>